<keyword evidence="5" id="KW-1015">Disulfide bond</keyword>
<feature type="domain" description="Thioredoxin-like fold" evidence="9">
    <location>
        <begin position="116"/>
        <end position="229"/>
    </location>
</feature>
<reference evidence="11" key="1">
    <citation type="submission" date="2016-10" db="EMBL/GenBank/DDBJ databases">
        <authorList>
            <person name="Varghese N."/>
            <person name="Submissions S."/>
        </authorList>
    </citation>
    <scope>NUCLEOTIDE SEQUENCE [LARGE SCALE GENOMIC DNA]</scope>
    <source>
        <strain evidence="11">DSM 24213</strain>
    </source>
</reference>
<keyword evidence="6 7" id="KW-0676">Redox-active center</keyword>
<evidence type="ECO:0000256" key="2">
    <source>
        <dbReference type="ARBA" id="ARBA00009813"/>
    </source>
</evidence>
<dbReference type="RefSeq" id="WP_093471143.1">
    <property type="nucleotide sequence ID" value="NZ_FOUI01000001.1"/>
</dbReference>
<evidence type="ECO:0000256" key="3">
    <source>
        <dbReference type="ARBA" id="ARBA00022729"/>
    </source>
</evidence>
<feature type="chain" id="PRO_5017099230" description="Thiol:disulfide interchange protein" evidence="7">
    <location>
        <begin position="21"/>
        <end position="239"/>
    </location>
</feature>
<evidence type="ECO:0000256" key="6">
    <source>
        <dbReference type="ARBA" id="ARBA00023284"/>
    </source>
</evidence>
<dbReference type="InterPro" id="IPR051470">
    <property type="entry name" value="Thiol:disulfide_interchange"/>
</dbReference>
<dbReference type="Pfam" id="PF13098">
    <property type="entry name" value="Thioredoxin_2"/>
    <property type="match status" value="1"/>
</dbReference>
<keyword evidence="11" id="KW-1185">Reference proteome</keyword>
<evidence type="ECO:0000259" key="9">
    <source>
        <dbReference type="Pfam" id="PF13098"/>
    </source>
</evidence>
<dbReference type="CDD" id="cd03020">
    <property type="entry name" value="DsbA_DsbC_DsbG"/>
    <property type="match status" value="1"/>
</dbReference>
<dbReference type="GO" id="GO:0042597">
    <property type="term" value="C:periplasmic space"/>
    <property type="evidence" value="ECO:0007669"/>
    <property type="project" value="UniProtKB-SubCell"/>
</dbReference>
<protein>
    <recommendedName>
        <fullName evidence="7">Thiol:disulfide interchange protein</fullName>
    </recommendedName>
</protein>
<accession>A0A1I4N2R6</accession>
<dbReference type="PANTHER" id="PTHR35272:SF3">
    <property type="entry name" value="THIOL:DISULFIDE INTERCHANGE PROTEIN DSBC"/>
    <property type="match status" value="1"/>
</dbReference>
<dbReference type="InterPro" id="IPR009094">
    <property type="entry name" value="DiS-bond_isomerase_DsbC/G_N_sf"/>
</dbReference>
<comment type="subcellular location">
    <subcellularLocation>
        <location evidence="1 7">Periplasm</location>
    </subcellularLocation>
</comment>
<dbReference type="InterPro" id="IPR012336">
    <property type="entry name" value="Thioredoxin-like_fold"/>
</dbReference>
<evidence type="ECO:0000256" key="7">
    <source>
        <dbReference type="RuleBase" id="RU364038"/>
    </source>
</evidence>
<proteinExistence type="inferred from homology"/>
<name>A0A1I4N2R6_9GAMM</name>
<sequence length="239" mass="25857">MRLKLLAGALIGLFSSLLQAGPEQQIREGLAGLDLPFAIQAISESPMPGLYQVQMDNGRLLYASADGQFLIQGTLFDLSGERPRNLTAEVEAKAVAGVLTALPTDELVVFSPDQPKTHITVFTDVDCGYCRKLHEEIDELMSLGIEVRYASFVRAGLGSPTAEVMQSIWCAEDRKDAMTRAKQGKRIPKRTCDNPLERQLELGSQIGVQGTPAIFTANGTLIPGYKPAGLLARDALANQ</sequence>
<dbReference type="SUPFAM" id="SSF54423">
    <property type="entry name" value="DsbC/DsbG N-terminal domain-like"/>
    <property type="match status" value="1"/>
</dbReference>
<evidence type="ECO:0000256" key="5">
    <source>
        <dbReference type="ARBA" id="ARBA00023157"/>
    </source>
</evidence>
<dbReference type="Pfam" id="PF10411">
    <property type="entry name" value="DsbC_N"/>
    <property type="match status" value="1"/>
</dbReference>
<evidence type="ECO:0000256" key="4">
    <source>
        <dbReference type="ARBA" id="ARBA00022764"/>
    </source>
</evidence>
<evidence type="ECO:0000256" key="1">
    <source>
        <dbReference type="ARBA" id="ARBA00004418"/>
    </source>
</evidence>
<comment type="function">
    <text evidence="7">Required for disulfide bond formation in some periplasmic proteins. Acts by transferring its disulfide bond to other proteins and is reduced in the process.</text>
</comment>
<dbReference type="SUPFAM" id="SSF52833">
    <property type="entry name" value="Thioredoxin-like"/>
    <property type="match status" value="1"/>
</dbReference>
<organism evidence="10 11">
    <name type="scientific">Halopseudomonas yangmingensis</name>
    <dbReference type="NCBI Taxonomy" id="1720063"/>
    <lineage>
        <taxon>Bacteria</taxon>
        <taxon>Pseudomonadati</taxon>
        <taxon>Pseudomonadota</taxon>
        <taxon>Gammaproteobacteria</taxon>
        <taxon>Pseudomonadales</taxon>
        <taxon>Pseudomonadaceae</taxon>
        <taxon>Halopseudomonas</taxon>
    </lineage>
</organism>
<dbReference type="Gene3D" id="3.10.450.70">
    <property type="entry name" value="Disulphide bond isomerase, DsbC/G, N-terminal"/>
    <property type="match status" value="1"/>
</dbReference>
<comment type="similarity">
    <text evidence="2 7">Belongs to the thioredoxin family. DsbC subfamily.</text>
</comment>
<keyword evidence="4 7" id="KW-0574">Periplasm</keyword>
<evidence type="ECO:0000313" key="10">
    <source>
        <dbReference type="EMBL" id="SFM09616.1"/>
    </source>
</evidence>
<feature type="signal peptide" evidence="7">
    <location>
        <begin position="1"/>
        <end position="20"/>
    </location>
</feature>
<dbReference type="InterPro" id="IPR036249">
    <property type="entry name" value="Thioredoxin-like_sf"/>
</dbReference>
<dbReference type="InterPro" id="IPR033954">
    <property type="entry name" value="DiS-bond_Isoase_DsbC/G"/>
</dbReference>
<evidence type="ECO:0000313" key="11">
    <source>
        <dbReference type="Proteomes" id="UP000243629"/>
    </source>
</evidence>
<dbReference type="EMBL" id="FOUI01000001">
    <property type="protein sequence ID" value="SFM09616.1"/>
    <property type="molecule type" value="Genomic_DNA"/>
</dbReference>
<dbReference type="InterPro" id="IPR018950">
    <property type="entry name" value="DiS-bond_isomerase_DsbC/G_N"/>
</dbReference>
<dbReference type="Proteomes" id="UP000243629">
    <property type="component" value="Unassembled WGS sequence"/>
</dbReference>
<dbReference type="OrthoDB" id="12976at2"/>
<gene>
    <name evidence="10" type="ORF">SAMN05216217_10114</name>
</gene>
<dbReference type="PANTHER" id="PTHR35272">
    <property type="entry name" value="THIOL:DISULFIDE INTERCHANGE PROTEIN DSBC-RELATED"/>
    <property type="match status" value="1"/>
</dbReference>
<evidence type="ECO:0000259" key="8">
    <source>
        <dbReference type="Pfam" id="PF10411"/>
    </source>
</evidence>
<feature type="domain" description="Disulphide bond isomerase DsbC/G N-terminal" evidence="8">
    <location>
        <begin position="22"/>
        <end position="88"/>
    </location>
</feature>
<dbReference type="AlphaFoldDB" id="A0A1I4N2R6"/>
<dbReference type="STRING" id="1720063.SAMN05216217_10114"/>
<dbReference type="Gene3D" id="3.40.30.10">
    <property type="entry name" value="Glutaredoxin"/>
    <property type="match status" value="1"/>
</dbReference>
<keyword evidence="3 7" id="KW-0732">Signal</keyword>